<accession>A0ACB8YPC5</accession>
<evidence type="ECO:0000313" key="1">
    <source>
        <dbReference type="EMBL" id="KAI3687143.1"/>
    </source>
</evidence>
<reference evidence="1 2" key="2">
    <citation type="journal article" date="2022" name="Mol. Ecol. Resour.">
        <title>The genomes of chicory, endive, great burdock and yacon provide insights into Asteraceae paleo-polyploidization history and plant inulin production.</title>
        <authorList>
            <person name="Fan W."/>
            <person name="Wang S."/>
            <person name="Wang H."/>
            <person name="Wang A."/>
            <person name="Jiang F."/>
            <person name="Liu H."/>
            <person name="Zhao H."/>
            <person name="Xu D."/>
            <person name="Zhang Y."/>
        </authorList>
    </citation>
    <scope>NUCLEOTIDE SEQUENCE [LARGE SCALE GENOMIC DNA]</scope>
    <source>
        <strain evidence="2">cv. Yunnan</strain>
        <tissue evidence="1">Leaves</tissue>
    </source>
</reference>
<gene>
    <name evidence="1" type="ORF">L1987_80834</name>
</gene>
<reference evidence="2" key="1">
    <citation type="journal article" date="2022" name="Mol. Ecol. Resour.">
        <title>The genomes of chicory, endive, great burdock and yacon provide insights into Asteraceae palaeo-polyploidization history and plant inulin production.</title>
        <authorList>
            <person name="Fan W."/>
            <person name="Wang S."/>
            <person name="Wang H."/>
            <person name="Wang A."/>
            <person name="Jiang F."/>
            <person name="Liu H."/>
            <person name="Zhao H."/>
            <person name="Xu D."/>
            <person name="Zhang Y."/>
        </authorList>
    </citation>
    <scope>NUCLEOTIDE SEQUENCE [LARGE SCALE GENOMIC DNA]</scope>
    <source>
        <strain evidence="2">cv. Yunnan</strain>
    </source>
</reference>
<organism evidence="1 2">
    <name type="scientific">Smallanthus sonchifolius</name>
    <dbReference type="NCBI Taxonomy" id="185202"/>
    <lineage>
        <taxon>Eukaryota</taxon>
        <taxon>Viridiplantae</taxon>
        <taxon>Streptophyta</taxon>
        <taxon>Embryophyta</taxon>
        <taxon>Tracheophyta</taxon>
        <taxon>Spermatophyta</taxon>
        <taxon>Magnoliopsida</taxon>
        <taxon>eudicotyledons</taxon>
        <taxon>Gunneridae</taxon>
        <taxon>Pentapetalae</taxon>
        <taxon>asterids</taxon>
        <taxon>campanulids</taxon>
        <taxon>Asterales</taxon>
        <taxon>Asteraceae</taxon>
        <taxon>Asteroideae</taxon>
        <taxon>Heliantheae alliance</taxon>
        <taxon>Millerieae</taxon>
        <taxon>Smallanthus</taxon>
    </lineage>
</organism>
<evidence type="ECO:0000313" key="2">
    <source>
        <dbReference type="Proteomes" id="UP001056120"/>
    </source>
</evidence>
<dbReference type="Proteomes" id="UP001056120">
    <property type="component" value="Linkage Group LG27"/>
</dbReference>
<protein>
    <submittedName>
        <fullName evidence="1">Uncharacterized protein</fullName>
    </submittedName>
</protein>
<keyword evidence="2" id="KW-1185">Reference proteome</keyword>
<name>A0ACB8YPC5_9ASTR</name>
<proteinExistence type="predicted"/>
<comment type="caution">
    <text evidence="1">The sequence shown here is derived from an EMBL/GenBank/DDBJ whole genome shotgun (WGS) entry which is preliminary data.</text>
</comment>
<sequence>MEAKLPWRDWKIRKTFLDSWNPSRDSFSSTNSLVDYSIVFQDSCPTLPLEANPRGIPIDFRWITIHLSCFRSFSQSIVQHFSSADPIGVSSGRWLLILQAGSSSISNHRCEVEADSREIYEEPITENASIAIACDDGCVRIYNS</sequence>
<dbReference type="EMBL" id="CM042044">
    <property type="protein sequence ID" value="KAI3687143.1"/>
    <property type="molecule type" value="Genomic_DNA"/>
</dbReference>